<comment type="caution">
    <text evidence="1">The sequence shown here is derived from an EMBL/GenBank/DDBJ whole genome shotgun (WGS) entry which is preliminary data.</text>
</comment>
<reference evidence="1 2" key="1">
    <citation type="journal article" date="2021" name="Elife">
        <title>Chloroplast acquisition without the gene transfer in kleptoplastic sea slugs, Plakobranchus ocellatus.</title>
        <authorList>
            <person name="Maeda T."/>
            <person name="Takahashi S."/>
            <person name="Yoshida T."/>
            <person name="Shimamura S."/>
            <person name="Takaki Y."/>
            <person name="Nagai Y."/>
            <person name="Toyoda A."/>
            <person name="Suzuki Y."/>
            <person name="Arimoto A."/>
            <person name="Ishii H."/>
            <person name="Satoh N."/>
            <person name="Nishiyama T."/>
            <person name="Hasebe M."/>
            <person name="Maruyama T."/>
            <person name="Minagawa J."/>
            <person name="Obokata J."/>
            <person name="Shigenobu S."/>
        </authorList>
    </citation>
    <scope>NUCLEOTIDE SEQUENCE [LARGE SCALE GENOMIC DNA]</scope>
</reference>
<name>A0AAV3YQB4_9GAST</name>
<evidence type="ECO:0000313" key="2">
    <source>
        <dbReference type="Proteomes" id="UP000735302"/>
    </source>
</evidence>
<evidence type="ECO:0000313" key="1">
    <source>
        <dbReference type="EMBL" id="GFN84656.1"/>
    </source>
</evidence>
<proteinExistence type="predicted"/>
<dbReference type="EMBL" id="BLXT01001321">
    <property type="protein sequence ID" value="GFN84656.1"/>
    <property type="molecule type" value="Genomic_DNA"/>
</dbReference>
<dbReference type="Proteomes" id="UP000735302">
    <property type="component" value="Unassembled WGS sequence"/>
</dbReference>
<organism evidence="1 2">
    <name type="scientific">Plakobranchus ocellatus</name>
    <dbReference type="NCBI Taxonomy" id="259542"/>
    <lineage>
        <taxon>Eukaryota</taxon>
        <taxon>Metazoa</taxon>
        <taxon>Spiralia</taxon>
        <taxon>Lophotrochozoa</taxon>
        <taxon>Mollusca</taxon>
        <taxon>Gastropoda</taxon>
        <taxon>Heterobranchia</taxon>
        <taxon>Euthyneura</taxon>
        <taxon>Panpulmonata</taxon>
        <taxon>Sacoglossa</taxon>
        <taxon>Placobranchoidea</taxon>
        <taxon>Plakobranchidae</taxon>
        <taxon>Plakobranchus</taxon>
    </lineage>
</organism>
<gene>
    <name evidence="1" type="ORF">PoB_001116200</name>
</gene>
<keyword evidence="2" id="KW-1185">Reference proteome</keyword>
<sequence length="186" mass="20316">MSLTASNLKDRSIIEATLLVRTEVKDYYVAVTMLHPISTVEYGLSAPCEAFLIPSSLQYRRVTNGVGQTANNFYGMASVQCVGSSEHVVNDIVNKNKNKSEQPSPLYTKVSVQAAASNDSKIKANSIVPRLELFFSEFASVINPGVFSNRIEKEAESISTSIDFGVAHDSTNSNTVNRVIDSFCPR</sequence>
<dbReference type="AlphaFoldDB" id="A0AAV3YQB4"/>
<protein>
    <submittedName>
        <fullName evidence="1">Uncharacterized protein</fullName>
    </submittedName>
</protein>
<accession>A0AAV3YQB4</accession>